<evidence type="ECO:0000256" key="4">
    <source>
        <dbReference type="ARBA" id="ARBA00022989"/>
    </source>
</evidence>
<sequence length="538" mass="56954">MDVFKNFIPSAAGYQKIPQNLEDNRKSAPVENENDLSSSWVEGHPRGRRAGMQKLDISCTPEVKARFRWQQYLAATLATLAALCGGSVLGWTAPVLPYLQGNAPEPGGEPPGNASTWVGPQRPLTDDEASWVGALTPLGALLGALPAGWAADRLGRRRLLLALGALMTASWLGLAFAKNSVWLLLVCRAVQGAVTGAVTVVVPLYSEEIAEPAVRGALGSYLDMMLALGIMWAYTAGAFLSYTWLALSSAALPLVFCALFALMPESPMHLVAEGKWVQAERALAWLRGTTADCSAIQEELHLMAKNVQLAKEPASGPPTPGTPLRPGELPSPAAAPGQSSAGRAARRACVAVFGLMVFQQLSGIDAILFYLVDVFDEAGTSLSPLACTVISGAVQALATGVASLVVDRVGRRPLLLLSAVAMALAHAALALRWAPLFSVNLFLVAFALGLGPMPWFMMAELLPPSAKQWASGAAVALNWSLSFVVTKWFSTLMSALGPSLAYAAFCSVCVVLGVFVTFCVPETRDKTREEIQEELAAP</sequence>
<name>A0AAN9VUW6_9ORTH</name>
<dbReference type="InterPro" id="IPR050549">
    <property type="entry name" value="MFS_Trehalose_Transporter"/>
</dbReference>
<dbReference type="PRINTS" id="PR00171">
    <property type="entry name" value="SUGRTRNSPORT"/>
</dbReference>
<dbReference type="GO" id="GO:0022857">
    <property type="term" value="F:transmembrane transporter activity"/>
    <property type="evidence" value="ECO:0007669"/>
    <property type="project" value="InterPro"/>
</dbReference>
<feature type="transmembrane region" description="Helical" evidence="9">
    <location>
        <begin position="383"/>
        <end position="406"/>
    </location>
</feature>
<dbReference type="InterPro" id="IPR003663">
    <property type="entry name" value="Sugar/inositol_transpt"/>
</dbReference>
<dbReference type="Proteomes" id="UP001378592">
    <property type="component" value="Unassembled WGS sequence"/>
</dbReference>
<keyword evidence="4 9" id="KW-1133">Transmembrane helix</keyword>
<dbReference type="PROSITE" id="PS00216">
    <property type="entry name" value="SUGAR_TRANSPORT_1"/>
    <property type="match status" value="2"/>
</dbReference>
<dbReference type="GO" id="GO:0005886">
    <property type="term" value="C:plasma membrane"/>
    <property type="evidence" value="ECO:0007669"/>
    <property type="project" value="UniProtKB-SubCell"/>
</dbReference>
<evidence type="ECO:0000313" key="11">
    <source>
        <dbReference type="EMBL" id="KAK7869246.1"/>
    </source>
</evidence>
<dbReference type="InterPro" id="IPR005829">
    <property type="entry name" value="Sugar_transporter_CS"/>
</dbReference>
<keyword evidence="2" id="KW-1003">Cell membrane</keyword>
<feature type="transmembrane region" description="Helical" evidence="9">
    <location>
        <begin position="159"/>
        <end position="176"/>
    </location>
</feature>
<feature type="transmembrane region" description="Helical" evidence="9">
    <location>
        <begin position="413"/>
        <end position="431"/>
    </location>
</feature>
<feature type="domain" description="Major facilitator superfamily (MFS) profile" evidence="10">
    <location>
        <begin position="71"/>
        <end position="524"/>
    </location>
</feature>
<evidence type="ECO:0000256" key="3">
    <source>
        <dbReference type="ARBA" id="ARBA00022692"/>
    </source>
</evidence>
<feature type="transmembrane region" description="Helical" evidence="9">
    <location>
        <begin position="241"/>
        <end position="262"/>
    </location>
</feature>
<dbReference type="InterPro" id="IPR036259">
    <property type="entry name" value="MFS_trans_sf"/>
</dbReference>
<feature type="transmembrane region" description="Helical" evidence="9">
    <location>
        <begin position="348"/>
        <end position="371"/>
    </location>
</feature>
<gene>
    <name evidence="11" type="ORF">R5R35_000869</name>
</gene>
<protein>
    <recommendedName>
        <fullName evidence="10">Major facilitator superfamily (MFS) profile domain-containing protein</fullName>
    </recommendedName>
</protein>
<dbReference type="PANTHER" id="PTHR48021">
    <property type="match status" value="1"/>
</dbReference>
<keyword evidence="5 9" id="KW-0472">Membrane</keyword>
<evidence type="ECO:0000313" key="12">
    <source>
        <dbReference type="Proteomes" id="UP001378592"/>
    </source>
</evidence>
<evidence type="ECO:0000256" key="1">
    <source>
        <dbReference type="ARBA" id="ARBA00004651"/>
    </source>
</evidence>
<keyword evidence="3 9" id="KW-0812">Transmembrane</keyword>
<comment type="subcellular location">
    <subcellularLocation>
        <location evidence="1">Cell membrane</location>
        <topology evidence="1">Multi-pass membrane protein</topology>
    </subcellularLocation>
</comment>
<evidence type="ECO:0000256" key="2">
    <source>
        <dbReference type="ARBA" id="ARBA00022475"/>
    </source>
</evidence>
<feature type="transmembrane region" description="Helical" evidence="9">
    <location>
        <begin position="501"/>
        <end position="520"/>
    </location>
</feature>
<feature type="transmembrane region" description="Helical" evidence="9">
    <location>
        <begin position="129"/>
        <end position="147"/>
    </location>
</feature>
<dbReference type="AlphaFoldDB" id="A0AAN9VUW6"/>
<dbReference type="FunFam" id="1.20.1250.20:FF:000055">
    <property type="entry name" value="Facilitated trehalose transporter Tret1-2 homolog"/>
    <property type="match status" value="1"/>
</dbReference>
<organism evidence="11 12">
    <name type="scientific">Gryllus longicercus</name>
    <dbReference type="NCBI Taxonomy" id="2509291"/>
    <lineage>
        <taxon>Eukaryota</taxon>
        <taxon>Metazoa</taxon>
        <taxon>Ecdysozoa</taxon>
        <taxon>Arthropoda</taxon>
        <taxon>Hexapoda</taxon>
        <taxon>Insecta</taxon>
        <taxon>Pterygota</taxon>
        <taxon>Neoptera</taxon>
        <taxon>Polyneoptera</taxon>
        <taxon>Orthoptera</taxon>
        <taxon>Ensifera</taxon>
        <taxon>Gryllidea</taxon>
        <taxon>Grylloidea</taxon>
        <taxon>Gryllidae</taxon>
        <taxon>Gryllinae</taxon>
        <taxon>Gryllus</taxon>
    </lineage>
</organism>
<evidence type="ECO:0000256" key="8">
    <source>
        <dbReference type="SAM" id="MobiDB-lite"/>
    </source>
</evidence>
<reference evidence="11 12" key="1">
    <citation type="submission" date="2024-03" db="EMBL/GenBank/DDBJ databases">
        <title>The genome assembly and annotation of the cricket Gryllus longicercus Weissman &amp; Gray.</title>
        <authorList>
            <person name="Szrajer S."/>
            <person name="Gray D."/>
            <person name="Ylla G."/>
        </authorList>
    </citation>
    <scope>NUCLEOTIDE SEQUENCE [LARGE SCALE GENOMIC DNA]</scope>
    <source>
        <strain evidence="11">DAG 2021-001</strain>
        <tissue evidence="11">Whole body minus gut</tissue>
    </source>
</reference>
<dbReference type="SUPFAM" id="SSF103473">
    <property type="entry name" value="MFS general substrate transporter"/>
    <property type="match status" value="1"/>
</dbReference>
<dbReference type="InterPro" id="IPR005828">
    <property type="entry name" value="MFS_sugar_transport-like"/>
</dbReference>
<keyword evidence="12" id="KW-1185">Reference proteome</keyword>
<feature type="transmembrane region" description="Helical" evidence="9">
    <location>
        <begin position="437"/>
        <end position="457"/>
    </location>
</feature>
<accession>A0AAN9VUW6</accession>
<keyword evidence="6" id="KW-0325">Glycoprotein</keyword>
<dbReference type="Pfam" id="PF00083">
    <property type="entry name" value="Sugar_tr"/>
    <property type="match status" value="1"/>
</dbReference>
<feature type="transmembrane region" description="Helical" evidence="9">
    <location>
        <begin position="469"/>
        <end position="489"/>
    </location>
</feature>
<evidence type="ECO:0000256" key="7">
    <source>
        <dbReference type="ARBA" id="ARBA00024348"/>
    </source>
</evidence>
<proteinExistence type="inferred from homology"/>
<dbReference type="EMBL" id="JAZDUA010000077">
    <property type="protein sequence ID" value="KAK7869246.1"/>
    <property type="molecule type" value="Genomic_DNA"/>
</dbReference>
<dbReference type="Gene3D" id="1.20.1250.20">
    <property type="entry name" value="MFS general substrate transporter like domains"/>
    <property type="match status" value="1"/>
</dbReference>
<comment type="caution">
    <text evidence="11">The sequence shown here is derived from an EMBL/GenBank/DDBJ whole genome shotgun (WGS) entry which is preliminary data.</text>
</comment>
<comment type="similarity">
    <text evidence="7">Belongs to the major facilitator superfamily. Sugar transporter (TC 2.A.1.1) family. Trehalose transporter subfamily.</text>
</comment>
<evidence type="ECO:0000256" key="9">
    <source>
        <dbReference type="SAM" id="Phobius"/>
    </source>
</evidence>
<dbReference type="InterPro" id="IPR020846">
    <property type="entry name" value="MFS_dom"/>
</dbReference>
<evidence type="ECO:0000259" key="10">
    <source>
        <dbReference type="PROSITE" id="PS50850"/>
    </source>
</evidence>
<feature type="region of interest" description="Disordered" evidence="8">
    <location>
        <begin position="311"/>
        <end position="339"/>
    </location>
</feature>
<feature type="transmembrane region" description="Helical" evidence="9">
    <location>
        <begin position="182"/>
        <end position="205"/>
    </location>
</feature>
<feature type="transmembrane region" description="Helical" evidence="9">
    <location>
        <begin position="217"/>
        <end position="235"/>
    </location>
</feature>
<feature type="region of interest" description="Disordered" evidence="8">
    <location>
        <begin position="18"/>
        <end position="47"/>
    </location>
</feature>
<feature type="compositionally biased region" description="Low complexity" evidence="8">
    <location>
        <begin position="324"/>
        <end position="339"/>
    </location>
</feature>
<evidence type="ECO:0000256" key="6">
    <source>
        <dbReference type="ARBA" id="ARBA00023180"/>
    </source>
</evidence>
<dbReference type="PROSITE" id="PS50850">
    <property type="entry name" value="MFS"/>
    <property type="match status" value="1"/>
</dbReference>
<feature type="transmembrane region" description="Helical" evidence="9">
    <location>
        <begin position="72"/>
        <end position="93"/>
    </location>
</feature>
<evidence type="ECO:0000256" key="5">
    <source>
        <dbReference type="ARBA" id="ARBA00023136"/>
    </source>
</evidence>
<dbReference type="PANTHER" id="PTHR48021:SF1">
    <property type="entry name" value="GH07001P-RELATED"/>
    <property type="match status" value="1"/>
</dbReference>